<dbReference type="SMART" id="SM00110">
    <property type="entry name" value="C1Q"/>
    <property type="match status" value="1"/>
</dbReference>
<protein>
    <submittedName>
        <fullName evidence="8">Uncharacterized protein LOC114446452</fullName>
    </submittedName>
</protein>
<feature type="domain" description="C1q" evidence="6">
    <location>
        <begin position="254"/>
        <end position="392"/>
    </location>
</feature>
<feature type="coiled-coil region" evidence="4">
    <location>
        <begin position="47"/>
        <end position="113"/>
    </location>
</feature>
<dbReference type="InterPro" id="IPR001073">
    <property type="entry name" value="C1q_dom"/>
</dbReference>
<gene>
    <name evidence="8" type="primary">LOC114446452</name>
</gene>
<dbReference type="InParanoid" id="A0A6P7JLR4"/>
<comment type="subcellular location">
    <subcellularLocation>
        <location evidence="1">Secreted</location>
    </subcellularLocation>
</comment>
<keyword evidence="4" id="KW-0175">Coiled coil</keyword>
<feature type="signal peptide" evidence="5">
    <location>
        <begin position="1"/>
        <end position="17"/>
    </location>
</feature>
<dbReference type="GeneID" id="114446452"/>
<proteinExistence type="predicted"/>
<accession>A0A6P7JLR4</accession>
<keyword evidence="7" id="KW-1185">Reference proteome</keyword>
<evidence type="ECO:0000259" key="6">
    <source>
        <dbReference type="PROSITE" id="PS50871"/>
    </source>
</evidence>
<dbReference type="Gene3D" id="2.60.120.40">
    <property type="match status" value="3"/>
</dbReference>
<feature type="chain" id="PRO_5028429791" evidence="5">
    <location>
        <begin position="18"/>
        <end position="392"/>
    </location>
</feature>
<dbReference type="Proteomes" id="UP000515145">
    <property type="component" value="Chromosome 14"/>
</dbReference>
<name>A0A6P7JLR4_9TELE</name>
<evidence type="ECO:0000256" key="3">
    <source>
        <dbReference type="ARBA" id="ARBA00022729"/>
    </source>
</evidence>
<dbReference type="RefSeq" id="XP_028277894.1">
    <property type="nucleotide sequence ID" value="XM_028422093.1"/>
</dbReference>
<keyword evidence="2" id="KW-0964">Secreted</keyword>
<dbReference type="PROSITE" id="PS50871">
    <property type="entry name" value="C1Q"/>
    <property type="match status" value="1"/>
</dbReference>
<dbReference type="InterPro" id="IPR008983">
    <property type="entry name" value="Tumour_necrosis_fac-like_dom"/>
</dbReference>
<dbReference type="GO" id="GO:0005576">
    <property type="term" value="C:extracellular region"/>
    <property type="evidence" value="ECO:0007669"/>
    <property type="project" value="UniProtKB-SubCell"/>
</dbReference>
<organism evidence="7 8">
    <name type="scientific">Parambassis ranga</name>
    <name type="common">Indian glassy fish</name>
    <dbReference type="NCBI Taxonomy" id="210632"/>
    <lineage>
        <taxon>Eukaryota</taxon>
        <taxon>Metazoa</taxon>
        <taxon>Chordata</taxon>
        <taxon>Craniata</taxon>
        <taxon>Vertebrata</taxon>
        <taxon>Euteleostomi</taxon>
        <taxon>Actinopterygii</taxon>
        <taxon>Neopterygii</taxon>
        <taxon>Teleostei</taxon>
        <taxon>Neoteleostei</taxon>
        <taxon>Acanthomorphata</taxon>
        <taxon>Ovalentaria</taxon>
        <taxon>Ambassidae</taxon>
        <taxon>Parambassis</taxon>
    </lineage>
</organism>
<evidence type="ECO:0000256" key="5">
    <source>
        <dbReference type="SAM" id="SignalP"/>
    </source>
</evidence>
<dbReference type="InterPro" id="IPR050822">
    <property type="entry name" value="Cerebellin_Synaptic_Org"/>
</dbReference>
<dbReference type="OrthoDB" id="10070467at2759"/>
<reference evidence="8" key="1">
    <citation type="submission" date="2025-08" db="UniProtKB">
        <authorList>
            <consortium name="RefSeq"/>
        </authorList>
    </citation>
    <scope>IDENTIFICATION</scope>
</reference>
<dbReference type="AlphaFoldDB" id="A0A6P7JLR4"/>
<sequence length="392" mass="43601">MKTTVMFLLFLLAGSNSKNLTEAENEILARQVEYLQPWPLSDIHAVLREMAASLAVQKEEIKSLQRQNTENLEKQNTESTQLRKQLQEQVTNLEKQKTETDQLKQQLQAKQVAFSASLLPNDQIETLGPFNTYTTLIFKHVVTNIGSAYSPHTEHIYIAYEHQPSHYSSVTNAATLLLQPGDQVYLRQWANSVVYDNHNHHTTFSGHLVFTIQHSSPAQVLLRMKITMLLLLLLLVASVSAQSAVQKVEIVCSPKENAVAFSASLVVGGELTLGPFDKHTVLVFKHVVTNIGNAYSPETGLFTAPVTGAYHFEWYIGVHGPSPTSAGLFKNSDQIFLAWEQQTAGLFGTAANGVTLQLKAGDQVSVRLWAGTKIFDNLYHHTTFSGHLLFTM</sequence>
<dbReference type="PANTHER" id="PTHR22923:SF102">
    <property type="entry name" value="CEREBELLIN 13-RELATED"/>
    <property type="match status" value="1"/>
</dbReference>
<evidence type="ECO:0000256" key="4">
    <source>
        <dbReference type="SAM" id="Coils"/>
    </source>
</evidence>
<evidence type="ECO:0000313" key="7">
    <source>
        <dbReference type="Proteomes" id="UP000515145"/>
    </source>
</evidence>
<evidence type="ECO:0000256" key="1">
    <source>
        <dbReference type="ARBA" id="ARBA00004613"/>
    </source>
</evidence>
<dbReference type="Pfam" id="PF00386">
    <property type="entry name" value="C1q"/>
    <property type="match status" value="2"/>
</dbReference>
<dbReference type="PRINTS" id="PR00007">
    <property type="entry name" value="COMPLEMNTC1Q"/>
</dbReference>
<keyword evidence="3 5" id="KW-0732">Signal</keyword>
<dbReference type="PANTHER" id="PTHR22923">
    <property type="entry name" value="CEREBELLIN-RELATED"/>
    <property type="match status" value="1"/>
</dbReference>
<evidence type="ECO:0000313" key="8">
    <source>
        <dbReference type="RefSeq" id="XP_028277894.1"/>
    </source>
</evidence>
<dbReference type="SUPFAM" id="SSF49842">
    <property type="entry name" value="TNF-like"/>
    <property type="match status" value="2"/>
</dbReference>
<evidence type="ECO:0000256" key="2">
    <source>
        <dbReference type="ARBA" id="ARBA00022525"/>
    </source>
</evidence>